<dbReference type="Proteomes" id="UP000515317">
    <property type="component" value="Chromosome"/>
</dbReference>
<accession>A0A6S6QV50</accession>
<sequence>MAVLGKTTRVIRSALLYLCLVLASAWGVLALYFSNLPSPALRLCLAIGFLVFAVAVWIKRRTPLMSVPFWAVFAAAVVWWVLIPPSHDRVWRPDHAVLPRAAVSGDVVKISGVRNFDYRSRSDFTPHYEERTFDLSHLTGIDFYISYWRPGAVAHTFLSFTFDNAPPLSISIEARREIHEGFDPLGSLFKQFELIYVVGDERDLVGSRANHRNETVYLYRLNTRPEDARRLLLIYLERINEIYDRPEFYHLLSNSCTINIIRYANAIGRTGGFDIRHFLNGWIDGYLYYSGRLNTSRPLDELRAQSQINDAARAAETAADFSAEIRKGVPPSIGNW</sequence>
<evidence type="ECO:0000256" key="1">
    <source>
        <dbReference type="SAM" id="Phobius"/>
    </source>
</evidence>
<keyword evidence="1" id="KW-0812">Transmembrane</keyword>
<feature type="transmembrane region" description="Helical" evidence="1">
    <location>
        <begin position="65"/>
        <end position="83"/>
    </location>
</feature>
<proteinExistence type="predicted"/>
<feature type="domain" description="Lnb N-terminal periplasmic" evidence="2">
    <location>
        <begin position="125"/>
        <end position="268"/>
    </location>
</feature>
<evidence type="ECO:0000259" key="2">
    <source>
        <dbReference type="Pfam" id="PF13387"/>
    </source>
</evidence>
<dbReference type="Pfam" id="PF13387">
    <property type="entry name" value="Lnb_N"/>
    <property type="match status" value="1"/>
</dbReference>
<organism evidence="3 4">
    <name type="scientific">Terrihabitans soli</name>
    <dbReference type="NCBI Taxonomy" id="708113"/>
    <lineage>
        <taxon>Bacteria</taxon>
        <taxon>Pseudomonadati</taxon>
        <taxon>Pseudomonadota</taxon>
        <taxon>Alphaproteobacteria</taxon>
        <taxon>Hyphomicrobiales</taxon>
        <taxon>Terrihabitans</taxon>
    </lineage>
</organism>
<keyword evidence="1" id="KW-0472">Membrane</keyword>
<feature type="transmembrane region" description="Helical" evidence="1">
    <location>
        <begin position="40"/>
        <end position="58"/>
    </location>
</feature>
<keyword evidence="1" id="KW-1133">Transmembrane helix</keyword>
<evidence type="ECO:0000313" key="3">
    <source>
        <dbReference type="EMBL" id="BCJ90971.1"/>
    </source>
</evidence>
<dbReference type="KEGG" id="tso:IZ6_17060"/>
<gene>
    <name evidence="3" type="ORF">IZ6_17060</name>
</gene>
<evidence type="ECO:0000313" key="4">
    <source>
        <dbReference type="Proteomes" id="UP000515317"/>
    </source>
</evidence>
<feature type="transmembrane region" description="Helical" evidence="1">
    <location>
        <begin position="14"/>
        <end position="34"/>
    </location>
</feature>
<dbReference type="InterPro" id="IPR025178">
    <property type="entry name" value="Lnb_N"/>
</dbReference>
<keyword evidence="4" id="KW-1185">Reference proteome</keyword>
<dbReference type="EMBL" id="AP023361">
    <property type="protein sequence ID" value="BCJ90971.1"/>
    <property type="molecule type" value="Genomic_DNA"/>
</dbReference>
<reference evidence="3 4" key="1">
    <citation type="submission" date="2020-08" db="EMBL/GenBank/DDBJ databases">
        <title>Genome sequence of Rhizobiales bacterium strain IZ6.</title>
        <authorList>
            <person name="Nakai R."/>
            <person name="Naganuma T."/>
        </authorList>
    </citation>
    <scope>NUCLEOTIDE SEQUENCE [LARGE SCALE GENOMIC DNA]</scope>
    <source>
        <strain evidence="3 4">IZ6</strain>
    </source>
</reference>
<dbReference type="AlphaFoldDB" id="A0A6S6QV50"/>
<name>A0A6S6QV50_9HYPH</name>
<protein>
    <submittedName>
        <fullName evidence="3">Membrane protein</fullName>
    </submittedName>
</protein>